<dbReference type="Pfam" id="PF13807">
    <property type="entry name" value="GNVR"/>
    <property type="match status" value="1"/>
</dbReference>
<evidence type="ECO:0000256" key="3">
    <source>
        <dbReference type="SAM" id="Coils"/>
    </source>
</evidence>
<dbReference type="GO" id="GO:0004715">
    <property type="term" value="F:non-membrane spanning protein tyrosine kinase activity"/>
    <property type="evidence" value="ECO:0007669"/>
    <property type="project" value="UniProtKB-EC"/>
</dbReference>
<keyword evidence="3" id="KW-0175">Coiled coil</keyword>
<dbReference type="PANTHER" id="PTHR32309:SF13">
    <property type="entry name" value="FERRIC ENTEROBACTIN TRANSPORT PROTEIN FEPE"/>
    <property type="match status" value="1"/>
</dbReference>
<proteinExistence type="predicted"/>
<evidence type="ECO:0000313" key="6">
    <source>
        <dbReference type="EMBL" id="MBK0380694.1"/>
    </source>
</evidence>
<accession>A0A934UNR7</accession>
<evidence type="ECO:0000256" key="2">
    <source>
        <dbReference type="ARBA" id="ARBA00022840"/>
    </source>
</evidence>
<dbReference type="NCBIfam" id="TIGR01007">
    <property type="entry name" value="eps_fam"/>
    <property type="match status" value="1"/>
</dbReference>
<dbReference type="InterPro" id="IPR027417">
    <property type="entry name" value="P-loop_NTPase"/>
</dbReference>
<keyword evidence="4" id="KW-1133">Transmembrane helix</keyword>
<dbReference type="InterPro" id="IPR032807">
    <property type="entry name" value="GNVR"/>
</dbReference>
<evidence type="ECO:0000256" key="1">
    <source>
        <dbReference type="ARBA" id="ARBA00022741"/>
    </source>
</evidence>
<keyword evidence="4" id="KW-0472">Membrane</keyword>
<dbReference type="Proteomes" id="UP000613193">
    <property type="component" value="Unassembled WGS sequence"/>
</dbReference>
<dbReference type="InterPro" id="IPR050445">
    <property type="entry name" value="Bact_polysacc_biosynth/exp"/>
</dbReference>
<protein>
    <submittedName>
        <fullName evidence="6">Polysaccharide biosynthesis tyrosine autokinase</fullName>
        <ecNumber evidence="6">2.7.10.2</ecNumber>
    </submittedName>
</protein>
<feature type="domain" description="Tyrosine-protein kinase G-rich" evidence="5">
    <location>
        <begin position="450"/>
        <end position="522"/>
    </location>
</feature>
<dbReference type="GO" id="GO:0005524">
    <property type="term" value="F:ATP binding"/>
    <property type="evidence" value="ECO:0007669"/>
    <property type="project" value="UniProtKB-KW"/>
</dbReference>
<dbReference type="EMBL" id="JAEHFW010000003">
    <property type="protein sequence ID" value="MBK0380694.1"/>
    <property type="molecule type" value="Genomic_DNA"/>
</dbReference>
<keyword evidence="4" id="KW-0812">Transmembrane</keyword>
<keyword evidence="7" id="KW-1185">Reference proteome</keyword>
<sequence>MSKQTTQLTTFTLPASEGESTSGNYLVKKYLFHWPLFLVCVVAFIIAAFFYLKITNPVYPILATLEFKGPTSSEGTVINKSGTEQQLDPISTPVIVENEIEVMQSKKLMYKVVNDLQLWVNYTSKDGSKSEDLYKKSPVNFQFIKKNGSIDGKGVKLEILIKSTNAFTLVDDQNGNKDFKYGTPIKSDFGSWQLLPTADISNYIGSSINVVIQDPDQVADSYQSKIKVELENKDAPFVNLSTSDEVPERGKDILNELMAQYKLDALSDKNKDAQKAIDFITLRLDSLKKDLTVDEKEIQEYKSNQGMTDIASQGQGFRDIRQANIKALNEAEIQLRILEGIEKSIAQSGGKISSLPPTSAYLSDPSLMALYDKLTDLEVKRTQLLATVPPGNPMFDPINEQIQTLQKAFKEKVAALKASQLAIKKQMQSFDAGIQSGLKKIPEQDRAYTAMKRNQESKEKIYTFLLEKREQIALRYASTVSDAEIVDDAHAGKAKWPKPSIVYALALILGLGAPVGLLYARESLNERISNRKQIEDAVKVPILGELSYQEDTEPIVVSQGRGKFAIGEQFRVLRTNLSHLHGTNDSGRVTLFTSSIGSEGKSFVSSNLSVTLAYASRKTIILEMDLRKPKISGVFNLSPEHEGISDYLTERNTNLDQLIQPSGIPGLDVLSSGQIEPNPSELLEKDKLDQLISSLRERYDDVIIDSPPIHLVTDALIIARTTDASVYMVRQGHTLKDELEFINEVDTSNRFPKFTIVFNGIKRDKFNYGYGYSNSYYSSYNTYTEKEKESFGSVLRGFLRRF</sequence>
<dbReference type="RefSeq" id="WP_200067237.1">
    <property type="nucleotide sequence ID" value="NZ_JAEHFW010000003.1"/>
</dbReference>
<evidence type="ECO:0000256" key="4">
    <source>
        <dbReference type="SAM" id="Phobius"/>
    </source>
</evidence>
<dbReference type="InterPro" id="IPR005702">
    <property type="entry name" value="Wzc-like_C"/>
</dbReference>
<feature type="coiled-coil region" evidence="3">
    <location>
        <begin position="263"/>
        <end position="304"/>
    </location>
</feature>
<feature type="transmembrane region" description="Helical" evidence="4">
    <location>
        <begin position="34"/>
        <end position="52"/>
    </location>
</feature>
<evidence type="ECO:0000313" key="7">
    <source>
        <dbReference type="Proteomes" id="UP000613193"/>
    </source>
</evidence>
<evidence type="ECO:0000259" key="5">
    <source>
        <dbReference type="Pfam" id="PF13807"/>
    </source>
</evidence>
<organism evidence="6 7">
    <name type="scientific">Mucilaginibacter segetis</name>
    <dbReference type="NCBI Taxonomy" id="2793071"/>
    <lineage>
        <taxon>Bacteria</taxon>
        <taxon>Pseudomonadati</taxon>
        <taxon>Bacteroidota</taxon>
        <taxon>Sphingobacteriia</taxon>
        <taxon>Sphingobacteriales</taxon>
        <taxon>Sphingobacteriaceae</taxon>
        <taxon>Mucilaginibacter</taxon>
    </lineage>
</organism>
<name>A0A934UNR7_9SPHI</name>
<dbReference type="AlphaFoldDB" id="A0A934UNR7"/>
<dbReference type="Gene3D" id="3.40.50.300">
    <property type="entry name" value="P-loop containing nucleotide triphosphate hydrolases"/>
    <property type="match status" value="1"/>
</dbReference>
<keyword evidence="6" id="KW-0808">Transferase</keyword>
<keyword evidence="1" id="KW-0547">Nucleotide-binding</keyword>
<comment type="caution">
    <text evidence="6">The sequence shown here is derived from an EMBL/GenBank/DDBJ whole genome shotgun (WGS) entry which is preliminary data.</text>
</comment>
<reference evidence="6" key="1">
    <citation type="submission" date="2020-12" db="EMBL/GenBank/DDBJ databases">
        <title>Bacterial novel species Mucilaginibacter sp. SD-g isolated from soil.</title>
        <authorList>
            <person name="Jung H.-Y."/>
        </authorList>
    </citation>
    <scope>NUCLEOTIDE SEQUENCE</scope>
    <source>
        <strain evidence="6">SD-g</strain>
    </source>
</reference>
<keyword evidence="2" id="KW-0067">ATP-binding</keyword>
<dbReference type="SUPFAM" id="SSF52540">
    <property type="entry name" value="P-loop containing nucleoside triphosphate hydrolases"/>
    <property type="match status" value="1"/>
</dbReference>
<dbReference type="EC" id="2.7.10.2" evidence="6"/>
<dbReference type="PANTHER" id="PTHR32309">
    <property type="entry name" value="TYROSINE-PROTEIN KINASE"/>
    <property type="match status" value="1"/>
</dbReference>
<dbReference type="GO" id="GO:0005886">
    <property type="term" value="C:plasma membrane"/>
    <property type="evidence" value="ECO:0007669"/>
    <property type="project" value="TreeGrafter"/>
</dbReference>
<dbReference type="CDD" id="cd05387">
    <property type="entry name" value="BY-kinase"/>
    <property type="match status" value="1"/>
</dbReference>
<gene>
    <name evidence="6" type="ORF">I5M19_15325</name>
</gene>